<feature type="DNA-binding region" description="OmpR/PhoB-type" evidence="5">
    <location>
        <begin position="131"/>
        <end position="229"/>
    </location>
</feature>
<dbReference type="InterPro" id="IPR001789">
    <property type="entry name" value="Sig_transdc_resp-reg_receiver"/>
</dbReference>
<dbReference type="Gene3D" id="6.10.250.690">
    <property type="match status" value="1"/>
</dbReference>
<organism evidence="8 9">
    <name type="scientific">Niastella caeni</name>
    <dbReference type="NCBI Taxonomy" id="2569763"/>
    <lineage>
        <taxon>Bacteria</taxon>
        <taxon>Pseudomonadati</taxon>
        <taxon>Bacteroidota</taxon>
        <taxon>Chitinophagia</taxon>
        <taxon>Chitinophagales</taxon>
        <taxon>Chitinophagaceae</taxon>
        <taxon>Niastella</taxon>
    </lineage>
</organism>
<protein>
    <submittedName>
        <fullName evidence="8">Response regulator transcription factor</fullName>
    </submittedName>
</protein>
<name>A0A4V4GZ81_9BACT</name>
<dbReference type="PANTHER" id="PTHR48111">
    <property type="entry name" value="REGULATOR OF RPOS"/>
    <property type="match status" value="1"/>
</dbReference>
<dbReference type="PROSITE" id="PS50110">
    <property type="entry name" value="RESPONSE_REGULATORY"/>
    <property type="match status" value="1"/>
</dbReference>
<dbReference type="SUPFAM" id="SSF52172">
    <property type="entry name" value="CheY-like"/>
    <property type="match status" value="1"/>
</dbReference>
<dbReference type="InterPro" id="IPR016032">
    <property type="entry name" value="Sig_transdc_resp-reg_C-effctor"/>
</dbReference>
<dbReference type="Gene3D" id="3.40.50.2300">
    <property type="match status" value="1"/>
</dbReference>
<proteinExistence type="predicted"/>
<dbReference type="SMART" id="SM00448">
    <property type="entry name" value="REC"/>
    <property type="match status" value="1"/>
</dbReference>
<evidence type="ECO:0000256" key="1">
    <source>
        <dbReference type="ARBA" id="ARBA00022553"/>
    </source>
</evidence>
<dbReference type="GO" id="GO:0032993">
    <property type="term" value="C:protein-DNA complex"/>
    <property type="evidence" value="ECO:0007669"/>
    <property type="project" value="TreeGrafter"/>
</dbReference>
<dbReference type="Pfam" id="PF00486">
    <property type="entry name" value="Trans_reg_C"/>
    <property type="match status" value="1"/>
</dbReference>
<dbReference type="PROSITE" id="PS51755">
    <property type="entry name" value="OMPR_PHOB"/>
    <property type="match status" value="1"/>
</dbReference>
<reference evidence="8 9" key="1">
    <citation type="submission" date="2019-04" db="EMBL/GenBank/DDBJ databases">
        <title>Niastella caeni sp. nov., isolated from activated sludge.</title>
        <authorList>
            <person name="Sheng M."/>
        </authorList>
    </citation>
    <scope>NUCLEOTIDE SEQUENCE [LARGE SCALE GENOMIC DNA]</scope>
    <source>
        <strain evidence="8 9">HX-2-15</strain>
    </source>
</reference>
<dbReference type="GO" id="GO:0006355">
    <property type="term" value="P:regulation of DNA-templated transcription"/>
    <property type="evidence" value="ECO:0007669"/>
    <property type="project" value="InterPro"/>
</dbReference>
<dbReference type="Proteomes" id="UP000306918">
    <property type="component" value="Unassembled WGS sequence"/>
</dbReference>
<dbReference type="EMBL" id="STFF01000013">
    <property type="protein sequence ID" value="THU31616.1"/>
    <property type="molecule type" value="Genomic_DNA"/>
</dbReference>
<dbReference type="PANTHER" id="PTHR48111:SF40">
    <property type="entry name" value="PHOSPHATE REGULON TRANSCRIPTIONAL REGULATORY PROTEIN PHOB"/>
    <property type="match status" value="1"/>
</dbReference>
<accession>A0A4V4GZ81</accession>
<evidence type="ECO:0000259" key="7">
    <source>
        <dbReference type="PROSITE" id="PS51755"/>
    </source>
</evidence>
<dbReference type="InterPro" id="IPR001867">
    <property type="entry name" value="OmpR/PhoB-type_DNA-bd"/>
</dbReference>
<dbReference type="Pfam" id="PF00072">
    <property type="entry name" value="Response_reg"/>
    <property type="match status" value="1"/>
</dbReference>
<dbReference type="OrthoDB" id="9790442at2"/>
<gene>
    <name evidence="8" type="ORF">FAM09_28760</name>
</gene>
<evidence type="ECO:0000256" key="4">
    <source>
        <dbReference type="PROSITE-ProRule" id="PRU00169"/>
    </source>
</evidence>
<evidence type="ECO:0000313" key="8">
    <source>
        <dbReference type="EMBL" id="THU31616.1"/>
    </source>
</evidence>
<dbReference type="AlphaFoldDB" id="A0A4V4GZ81"/>
<dbReference type="CDD" id="cd00383">
    <property type="entry name" value="trans_reg_C"/>
    <property type="match status" value="1"/>
</dbReference>
<evidence type="ECO:0000256" key="5">
    <source>
        <dbReference type="PROSITE-ProRule" id="PRU01091"/>
    </source>
</evidence>
<dbReference type="GO" id="GO:0000156">
    <property type="term" value="F:phosphorelay response regulator activity"/>
    <property type="evidence" value="ECO:0007669"/>
    <property type="project" value="TreeGrafter"/>
</dbReference>
<feature type="modified residue" description="4-aspartylphosphate" evidence="4">
    <location>
        <position position="55"/>
    </location>
</feature>
<dbReference type="RefSeq" id="WP_136580622.1">
    <property type="nucleotide sequence ID" value="NZ_STFF01000013.1"/>
</dbReference>
<feature type="domain" description="OmpR/PhoB-type" evidence="7">
    <location>
        <begin position="131"/>
        <end position="229"/>
    </location>
</feature>
<keyword evidence="2" id="KW-0902">Two-component regulatory system</keyword>
<evidence type="ECO:0000259" key="6">
    <source>
        <dbReference type="PROSITE" id="PS50110"/>
    </source>
</evidence>
<sequence>MNAKILLVEDEIDLGNVVKQYLEIVGFEVSWAKNGKEALGQLQHERGAYQLALIDISMPVMDGFELANKIIESGLRIPFLFLTARNEKADRLYGLKIGADDYISKPFDVDELVLRIKNIIRRCAGAEMPQRPVIVRGDVEFNKDSLGLSIKHGNEIVLTPREAELLLYLFGHANRILRREDILIELWGKNDYFLGRSLDVFISRLRKHLNNSDCMSIENVYGVGFIFRVKELPVISP</sequence>
<dbReference type="SUPFAM" id="SSF46894">
    <property type="entry name" value="C-terminal effector domain of the bipartite response regulators"/>
    <property type="match status" value="1"/>
</dbReference>
<comment type="caution">
    <text evidence="8">The sequence shown here is derived from an EMBL/GenBank/DDBJ whole genome shotgun (WGS) entry which is preliminary data.</text>
</comment>
<keyword evidence="9" id="KW-1185">Reference proteome</keyword>
<keyword evidence="1 4" id="KW-0597">Phosphoprotein</keyword>
<dbReference type="GO" id="GO:0000976">
    <property type="term" value="F:transcription cis-regulatory region binding"/>
    <property type="evidence" value="ECO:0007669"/>
    <property type="project" value="TreeGrafter"/>
</dbReference>
<evidence type="ECO:0000256" key="2">
    <source>
        <dbReference type="ARBA" id="ARBA00023012"/>
    </source>
</evidence>
<evidence type="ECO:0000313" key="9">
    <source>
        <dbReference type="Proteomes" id="UP000306918"/>
    </source>
</evidence>
<feature type="domain" description="Response regulatory" evidence="6">
    <location>
        <begin position="4"/>
        <end position="120"/>
    </location>
</feature>
<dbReference type="InterPro" id="IPR011006">
    <property type="entry name" value="CheY-like_superfamily"/>
</dbReference>
<dbReference type="InterPro" id="IPR036388">
    <property type="entry name" value="WH-like_DNA-bd_sf"/>
</dbReference>
<dbReference type="InterPro" id="IPR039420">
    <property type="entry name" value="WalR-like"/>
</dbReference>
<dbReference type="Gene3D" id="1.10.10.10">
    <property type="entry name" value="Winged helix-like DNA-binding domain superfamily/Winged helix DNA-binding domain"/>
    <property type="match status" value="1"/>
</dbReference>
<dbReference type="GO" id="GO:0005829">
    <property type="term" value="C:cytosol"/>
    <property type="evidence" value="ECO:0007669"/>
    <property type="project" value="TreeGrafter"/>
</dbReference>
<dbReference type="SMART" id="SM00862">
    <property type="entry name" value="Trans_reg_C"/>
    <property type="match status" value="1"/>
</dbReference>
<keyword evidence="3 5" id="KW-0238">DNA-binding</keyword>
<evidence type="ECO:0000256" key="3">
    <source>
        <dbReference type="ARBA" id="ARBA00023125"/>
    </source>
</evidence>